<protein>
    <recommendedName>
        <fullName evidence="6">Pentatricopeptide repeat-containing protein</fullName>
    </recommendedName>
</protein>
<dbReference type="Pfam" id="PF01535">
    <property type="entry name" value="PPR"/>
    <property type="match status" value="3"/>
</dbReference>
<dbReference type="EMBL" id="CAMAPF010000002">
    <property type="protein sequence ID" value="CAH9050569.1"/>
    <property type="molecule type" value="Genomic_DNA"/>
</dbReference>
<feature type="repeat" description="PPR" evidence="3">
    <location>
        <begin position="268"/>
        <end position="302"/>
    </location>
</feature>
<evidence type="ECO:0000313" key="4">
    <source>
        <dbReference type="EMBL" id="CAH9050569.1"/>
    </source>
</evidence>
<gene>
    <name evidence="4" type="ORF">CEPIT_LOCUS98</name>
</gene>
<comment type="caution">
    <text evidence="4">The sequence shown here is derived from an EMBL/GenBank/DDBJ whole genome shotgun (WGS) entry which is preliminary data.</text>
</comment>
<keyword evidence="2" id="KW-0677">Repeat</keyword>
<name>A0AAV0C087_9ASTE</name>
<dbReference type="InterPro" id="IPR002885">
    <property type="entry name" value="PPR_rpt"/>
</dbReference>
<evidence type="ECO:0000256" key="3">
    <source>
        <dbReference type="PROSITE-ProRule" id="PRU00708"/>
    </source>
</evidence>
<dbReference type="InterPro" id="IPR011990">
    <property type="entry name" value="TPR-like_helical_dom_sf"/>
</dbReference>
<accession>A0AAV0C087</accession>
<dbReference type="PANTHER" id="PTHR46128:SF211">
    <property type="entry name" value="PENTACOTRIPEPTIDE-REPEAT REGION OF PRORP DOMAIN-CONTAINING PROTEIN"/>
    <property type="match status" value="1"/>
</dbReference>
<dbReference type="PANTHER" id="PTHR46128">
    <property type="entry name" value="MITOCHONDRIAL GROUP I INTRON SPLICING FACTOR CCM1"/>
    <property type="match status" value="1"/>
</dbReference>
<evidence type="ECO:0000256" key="2">
    <source>
        <dbReference type="ARBA" id="ARBA00022737"/>
    </source>
</evidence>
<dbReference type="Gene3D" id="1.25.40.10">
    <property type="entry name" value="Tetratricopeptide repeat domain"/>
    <property type="match status" value="5"/>
</dbReference>
<proteinExistence type="inferred from homology"/>
<feature type="repeat" description="PPR" evidence="3">
    <location>
        <begin position="618"/>
        <end position="652"/>
    </location>
</feature>
<dbReference type="Proteomes" id="UP001152523">
    <property type="component" value="Unassembled WGS sequence"/>
</dbReference>
<feature type="repeat" description="PPR" evidence="3">
    <location>
        <begin position="369"/>
        <end position="403"/>
    </location>
</feature>
<comment type="similarity">
    <text evidence="1">Belongs to the PPR family. P subfamily.</text>
</comment>
<dbReference type="SUPFAM" id="SSF81901">
    <property type="entry name" value="HCP-like"/>
    <property type="match status" value="1"/>
</dbReference>
<feature type="repeat" description="PPR" evidence="3">
    <location>
        <begin position="198"/>
        <end position="232"/>
    </location>
</feature>
<dbReference type="Pfam" id="PF12854">
    <property type="entry name" value="PPR_1"/>
    <property type="match status" value="1"/>
</dbReference>
<dbReference type="AlphaFoldDB" id="A0AAV0C087"/>
<dbReference type="Pfam" id="PF13041">
    <property type="entry name" value="PPR_2"/>
    <property type="match status" value="3"/>
</dbReference>
<reference evidence="4" key="1">
    <citation type="submission" date="2022-07" db="EMBL/GenBank/DDBJ databases">
        <authorList>
            <person name="Macas J."/>
            <person name="Novak P."/>
            <person name="Neumann P."/>
        </authorList>
    </citation>
    <scope>NUCLEOTIDE SEQUENCE</scope>
</reference>
<dbReference type="InterPro" id="IPR050872">
    <property type="entry name" value="PPR_P_subfamily"/>
</dbReference>
<dbReference type="PROSITE" id="PS51375">
    <property type="entry name" value="PPR"/>
    <property type="match status" value="8"/>
</dbReference>
<feature type="repeat" description="PPR" evidence="3">
    <location>
        <begin position="162"/>
        <end position="197"/>
    </location>
</feature>
<dbReference type="NCBIfam" id="TIGR00756">
    <property type="entry name" value="PPR"/>
    <property type="match status" value="6"/>
</dbReference>
<keyword evidence="5" id="KW-1185">Reference proteome</keyword>
<sequence length="696" mass="76971">MGVTHSASNLSNKVQVWVYQSRGLSSLSCIQIFKETDRKLPNLSKFPTKNQFSAKKLLPDTLTSVNGSTSDLDSSLSLFKRACQKKEFRPTADTYHTIILKLGMAGKVGQVEGLCKEMVEGKCPGFEEVIFSLIDAFVRNHRLSEALCVVSYVHLCSNKPASLPVYNKMLDALVKAKKDFKDVVYVYKEMVKAGIVPNTDTLNYLLHALLGAGRADSMLGQYRRMDKKGCKPNSRTFEIVISGLVSSGKYEESLGVLDELFSSGCEPDLSFYASLLPIFCDMNNLEVGMRLFGMMRSSKISPTSSIYGCMIQCLCKNRLVDEALTLVEEMTASHLILDEFLLSSIIDRLCEMNKLSEAKKLLEDQNVSIASPYNVLLQAYVNAGDFDIARHLFDEMFDRDLTDVGSWNILLKHFCECHEINDALKYLGKMIVSSANPNADTYSAIIIGKSSMDEYEEALTLFHKAWVKSWVLDDVSYGQLINCLCRSERYQEAVQVFSLMSSKRCPLNSVSFDLLIRGISGITAQTIKLLSLAYYSGASPSISTLKTIVQGLSEGNKVDDLCTEDCILLINLMLTEGLLSSQNCNALANLLSCLMENSQLHVILPAVDTFISNSEFHDSSVFSVLIDSLWRGGYRREASKLLDLMLGKGWVPDPGTHAVLMGSSFVEVDGKDAEVPVVCEDSVSGILAQGLAECDH</sequence>
<evidence type="ECO:0008006" key="6">
    <source>
        <dbReference type="Google" id="ProtNLM"/>
    </source>
</evidence>
<feature type="repeat" description="PPR" evidence="3">
    <location>
        <begin position="473"/>
        <end position="507"/>
    </location>
</feature>
<feature type="repeat" description="PPR" evidence="3">
    <location>
        <begin position="233"/>
        <end position="267"/>
    </location>
</feature>
<organism evidence="4 5">
    <name type="scientific">Cuscuta epithymum</name>
    <dbReference type="NCBI Taxonomy" id="186058"/>
    <lineage>
        <taxon>Eukaryota</taxon>
        <taxon>Viridiplantae</taxon>
        <taxon>Streptophyta</taxon>
        <taxon>Embryophyta</taxon>
        <taxon>Tracheophyta</taxon>
        <taxon>Spermatophyta</taxon>
        <taxon>Magnoliopsida</taxon>
        <taxon>eudicotyledons</taxon>
        <taxon>Gunneridae</taxon>
        <taxon>Pentapetalae</taxon>
        <taxon>asterids</taxon>
        <taxon>lamiids</taxon>
        <taxon>Solanales</taxon>
        <taxon>Convolvulaceae</taxon>
        <taxon>Cuscuteae</taxon>
        <taxon>Cuscuta</taxon>
        <taxon>Cuscuta subgen. Cuscuta</taxon>
    </lineage>
</organism>
<evidence type="ECO:0000313" key="5">
    <source>
        <dbReference type="Proteomes" id="UP001152523"/>
    </source>
</evidence>
<evidence type="ECO:0000256" key="1">
    <source>
        <dbReference type="ARBA" id="ARBA00007626"/>
    </source>
</evidence>
<feature type="repeat" description="PPR" evidence="3">
    <location>
        <begin position="303"/>
        <end position="337"/>
    </location>
</feature>